<dbReference type="RefSeq" id="WP_165798864.1">
    <property type="nucleotide sequence ID" value="NZ_PYGJ01000005.1"/>
</dbReference>
<evidence type="ECO:0000313" key="2">
    <source>
        <dbReference type="Proteomes" id="UP000240418"/>
    </source>
</evidence>
<organism evidence="1 2">
    <name type="scientific">Shimia abyssi</name>
    <dbReference type="NCBI Taxonomy" id="1662395"/>
    <lineage>
        <taxon>Bacteria</taxon>
        <taxon>Pseudomonadati</taxon>
        <taxon>Pseudomonadota</taxon>
        <taxon>Alphaproteobacteria</taxon>
        <taxon>Rhodobacterales</taxon>
        <taxon>Roseobacteraceae</taxon>
    </lineage>
</organism>
<dbReference type="Proteomes" id="UP000240418">
    <property type="component" value="Unassembled WGS sequence"/>
</dbReference>
<proteinExistence type="predicted"/>
<comment type="caution">
    <text evidence="1">The sequence shown here is derived from an EMBL/GenBank/DDBJ whole genome shotgun (WGS) entry which is preliminary data.</text>
</comment>
<evidence type="ECO:0000313" key="1">
    <source>
        <dbReference type="EMBL" id="PSL19761.1"/>
    </source>
</evidence>
<dbReference type="AlphaFoldDB" id="A0A2P8FDH0"/>
<dbReference type="EMBL" id="PYGJ01000005">
    <property type="protein sequence ID" value="PSL19761.1"/>
    <property type="molecule type" value="Genomic_DNA"/>
</dbReference>
<reference evidence="1 2" key="1">
    <citation type="submission" date="2018-03" db="EMBL/GenBank/DDBJ databases">
        <title>Genomic Encyclopedia of Archaeal and Bacterial Type Strains, Phase II (KMG-II): from individual species to whole genera.</title>
        <authorList>
            <person name="Goeker M."/>
        </authorList>
    </citation>
    <scope>NUCLEOTIDE SEQUENCE [LARGE SCALE GENOMIC DNA]</scope>
    <source>
        <strain evidence="1 2">DSM 100673</strain>
    </source>
</reference>
<accession>A0A2P8FDH0</accession>
<sequence length="52" mass="5843">MLKTIEHLTSVIRVTLTKEDQGLVLSKGRLTGCWVQVNTGLNGVLSRLRFFI</sequence>
<keyword evidence="2" id="KW-1185">Reference proteome</keyword>
<protein>
    <submittedName>
        <fullName evidence="1">Uncharacterized protein</fullName>
    </submittedName>
</protein>
<gene>
    <name evidence="1" type="ORF">CLV88_105184</name>
</gene>
<name>A0A2P8FDH0_9RHOB</name>